<evidence type="ECO:0000256" key="9">
    <source>
        <dbReference type="ARBA" id="ARBA00023008"/>
    </source>
</evidence>
<dbReference type="STRING" id="158441.A0A226F4V8"/>
<keyword evidence="7 11" id="KW-0801">TPQ</keyword>
<dbReference type="SUPFAM" id="SSF54416">
    <property type="entry name" value="Amine oxidase N-terminal region"/>
    <property type="match status" value="2"/>
</dbReference>
<organism evidence="18 19">
    <name type="scientific">Folsomia candida</name>
    <name type="common">Springtail</name>
    <dbReference type="NCBI Taxonomy" id="158441"/>
    <lineage>
        <taxon>Eukaryota</taxon>
        <taxon>Metazoa</taxon>
        <taxon>Ecdysozoa</taxon>
        <taxon>Arthropoda</taxon>
        <taxon>Hexapoda</taxon>
        <taxon>Collembola</taxon>
        <taxon>Entomobryomorpha</taxon>
        <taxon>Isotomoidea</taxon>
        <taxon>Isotomidae</taxon>
        <taxon>Proisotominae</taxon>
        <taxon>Folsomia</taxon>
    </lineage>
</organism>
<dbReference type="GO" id="GO:0005507">
    <property type="term" value="F:copper ion binding"/>
    <property type="evidence" value="ECO:0007669"/>
    <property type="project" value="InterPro"/>
</dbReference>
<evidence type="ECO:0000256" key="8">
    <source>
        <dbReference type="ARBA" id="ARBA00023002"/>
    </source>
</evidence>
<feature type="chain" id="PRO_5012375475" description="Amine oxidase" evidence="14">
    <location>
        <begin position="19"/>
        <end position="666"/>
    </location>
</feature>
<proteinExistence type="inferred from homology"/>
<comment type="similarity">
    <text evidence="4 13">Belongs to the copper/topaquinone oxidase family.</text>
</comment>
<evidence type="ECO:0000256" key="4">
    <source>
        <dbReference type="ARBA" id="ARBA00007983"/>
    </source>
</evidence>
<evidence type="ECO:0000256" key="1">
    <source>
        <dbReference type="ARBA" id="ARBA00001935"/>
    </source>
</evidence>
<comment type="caution">
    <text evidence="18">The sequence shown here is derived from an EMBL/GenBank/DDBJ whole genome shotgun (WGS) entry which is preliminary data.</text>
</comment>
<dbReference type="Pfam" id="PF01179">
    <property type="entry name" value="Cu_amine_oxid"/>
    <property type="match status" value="1"/>
</dbReference>
<dbReference type="Proteomes" id="UP000198287">
    <property type="component" value="Unassembled WGS sequence"/>
</dbReference>
<keyword evidence="6 13" id="KW-0479">Metal-binding</keyword>
<dbReference type="Pfam" id="PF02727">
    <property type="entry name" value="Cu_amine_oxidN2"/>
    <property type="match status" value="1"/>
</dbReference>
<reference evidence="18 19" key="1">
    <citation type="submission" date="2015-12" db="EMBL/GenBank/DDBJ databases">
        <title>The genome of Folsomia candida.</title>
        <authorList>
            <person name="Faddeeva A."/>
            <person name="Derks M.F."/>
            <person name="Anvar Y."/>
            <person name="Smit S."/>
            <person name="Van Straalen N."/>
            <person name="Roelofs D."/>
        </authorList>
    </citation>
    <scope>NUCLEOTIDE SEQUENCE [LARGE SCALE GENOMIC DNA]</scope>
    <source>
        <strain evidence="18 19">VU population</strain>
        <tissue evidence="18">Whole body</tissue>
    </source>
</reference>
<evidence type="ECO:0000256" key="7">
    <source>
        <dbReference type="ARBA" id="ARBA00022772"/>
    </source>
</evidence>
<dbReference type="AlphaFoldDB" id="A0A226F4V8"/>
<keyword evidence="19" id="KW-1185">Reference proteome</keyword>
<dbReference type="EC" id="1.4.3.-" evidence="13"/>
<feature type="domain" description="Copper amine oxidase catalytic" evidence="15">
    <location>
        <begin position="261"/>
        <end position="661"/>
    </location>
</feature>
<comment type="cofactor">
    <cofactor evidence="3">
        <name>Zn(2+)</name>
        <dbReference type="ChEBI" id="CHEBI:29105"/>
    </cofactor>
</comment>
<dbReference type="PROSITE" id="PS01164">
    <property type="entry name" value="COPPER_AMINE_OXID_1"/>
    <property type="match status" value="1"/>
</dbReference>
<comment type="PTM">
    <text evidence="12 13">Topaquinone (TPQ) is generated by copper-dependent autoxidation of a specific tyrosyl residue.</text>
</comment>
<comment type="subunit">
    <text evidence="5">Homodimer.</text>
</comment>
<dbReference type="OrthoDB" id="8250332at2759"/>
<feature type="signal peptide" evidence="14">
    <location>
        <begin position="1"/>
        <end position="18"/>
    </location>
</feature>
<evidence type="ECO:0000259" key="15">
    <source>
        <dbReference type="Pfam" id="PF01179"/>
    </source>
</evidence>
<evidence type="ECO:0000256" key="3">
    <source>
        <dbReference type="ARBA" id="ARBA00001947"/>
    </source>
</evidence>
<dbReference type="SUPFAM" id="SSF49998">
    <property type="entry name" value="Amine oxidase catalytic domain"/>
    <property type="match status" value="1"/>
</dbReference>
<dbReference type="Pfam" id="PF02728">
    <property type="entry name" value="Cu_amine_oxidN3"/>
    <property type="match status" value="1"/>
</dbReference>
<evidence type="ECO:0000256" key="10">
    <source>
        <dbReference type="ARBA" id="ARBA00023211"/>
    </source>
</evidence>
<evidence type="ECO:0000256" key="13">
    <source>
        <dbReference type="RuleBase" id="RU000672"/>
    </source>
</evidence>
<evidence type="ECO:0000313" key="19">
    <source>
        <dbReference type="Proteomes" id="UP000198287"/>
    </source>
</evidence>
<dbReference type="InterPro" id="IPR015802">
    <property type="entry name" value="Cu_amine_oxidase_N3"/>
</dbReference>
<dbReference type="InterPro" id="IPR015798">
    <property type="entry name" value="Cu_amine_oxidase_C"/>
</dbReference>
<feature type="active site" description="Proton acceptor" evidence="11">
    <location>
        <position position="337"/>
    </location>
</feature>
<dbReference type="Gene3D" id="3.10.450.40">
    <property type="match status" value="2"/>
</dbReference>
<keyword evidence="8 13" id="KW-0560">Oxidoreductase</keyword>
<keyword evidence="14" id="KW-0732">Signal</keyword>
<protein>
    <recommendedName>
        <fullName evidence="13">Amine oxidase</fullName>
        <ecNumber evidence="13">1.4.3.-</ecNumber>
    </recommendedName>
</protein>
<dbReference type="GO" id="GO:0009308">
    <property type="term" value="P:amine metabolic process"/>
    <property type="evidence" value="ECO:0007669"/>
    <property type="project" value="UniProtKB-UniRule"/>
</dbReference>
<dbReference type="EMBL" id="LNIX01000001">
    <property type="protein sequence ID" value="OXA64842.1"/>
    <property type="molecule type" value="Genomic_DNA"/>
</dbReference>
<evidence type="ECO:0000256" key="2">
    <source>
        <dbReference type="ARBA" id="ARBA00001936"/>
    </source>
</evidence>
<dbReference type="InterPro" id="IPR036460">
    <property type="entry name" value="Cu_amine_oxidase_C_sf"/>
</dbReference>
<dbReference type="PANTHER" id="PTHR10638:SF86">
    <property type="entry name" value="COPPER AMINE OXIDASE 1-RELATED"/>
    <property type="match status" value="1"/>
</dbReference>
<gene>
    <name evidence="18" type="ORF">Fcan01_01279</name>
</gene>
<feature type="active site" description="Schiff-base intermediate with substrate; via topaquinone" evidence="11">
    <location>
        <position position="422"/>
    </location>
</feature>
<dbReference type="InterPro" id="IPR015800">
    <property type="entry name" value="Cu_amine_oxidase_N2"/>
</dbReference>
<evidence type="ECO:0000256" key="6">
    <source>
        <dbReference type="ARBA" id="ARBA00022723"/>
    </source>
</evidence>
<evidence type="ECO:0000256" key="14">
    <source>
        <dbReference type="SAM" id="SignalP"/>
    </source>
</evidence>
<comment type="cofactor">
    <cofactor evidence="13">
        <name>Cu cation</name>
        <dbReference type="ChEBI" id="CHEBI:23378"/>
    </cofactor>
    <text evidence="13">Contains 1 topaquinone per subunit.</text>
</comment>
<evidence type="ECO:0000256" key="12">
    <source>
        <dbReference type="PIRSR" id="PIRSR600269-51"/>
    </source>
</evidence>
<feature type="domain" description="Copper amine oxidase N3-terminal" evidence="17">
    <location>
        <begin position="125"/>
        <end position="219"/>
    </location>
</feature>
<name>A0A226F4V8_FOLCA</name>
<feature type="domain" description="Copper amine oxidase N2-terminal" evidence="16">
    <location>
        <begin position="28"/>
        <end position="113"/>
    </location>
</feature>
<evidence type="ECO:0000256" key="11">
    <source>
        <dbReference type="PIRSR" id="PIRSR600269-50"/>
    </source>
</evidence>
<evidence type="ECO:0000259" key="17">
    <source>
        <dbReference type="Pfam" id="PF02728"/>
    </source>
</evidence>
<keyword evidence="10" id="KW-0464">Manganese</keyword>
<evidence type="ECO:0000259" key="16">
    <source>
        <dbReference type="Pfam" id="PF02727"/>
    </source>
</evidence>
<comment type="cofactor">
    <cofactor evidence="1">
        <name>Cu cation</name>
        <dbReference type="ChEBI" id="CHEBI:23378"/>
    </cofactor>
</comment>
<comment type="cofactor">
    <cofactor evidence="2">
        <name>Mn(2+)</name>
        <dbReference type="ChEBI" id="CHEBI:29035"/>
    </cofactor>
</comment>
<dbReference type="GO" id="GO:0008131">
    <property type="term" value="F:primary methylamine oxidase activity"/>
    <property type="evidence" value="ECO:0007669"/>
    <property type="project" value="InterPro"/>
</dbReference>
<dbReference type="InterPro" id="IPR000269">
    <property type="entry name" value="Cu_amine_oxidase"/>
</dbReference>
<dbReference type="InterPro" id="IPR016182">
    <property type="entry name" value="Cu_amine_oxidase_N-reg"/>
</dbReference>
<keyword evidence="9 13" id="KW-0186">Copper</keyword>
<evidence type="ECO:0000256" key="5">
    <source>
        <dbReference type="ARBA" id="ARBA00011738"/>
    </source>
</evidence>
<sequence length="666" mass="75692">MQLFLLLTFTFLLSRGESIHKFSLQTRHPLDPLSPQEISDTVVIIKNYSTHPIPWLYIWITLQEPEKAQLFPYFLNNTIPPECVIPRQSFSILINPQDGSVFEVIVDLSTKHVQIFDKVDKSLQPTFAYDELDAIAKMLLEDETIQARLFKNHCTNLSLVVPDVWKYGYDGDKPNYKNRRMAQAYFYVREFEFGNYFAHPLSFLAVIDIIQNKVLELEELPIYEDSKIPTNLDIIPKPKNSNYDPIVLPKEFYGPSLNPIKIEQPLGPSFVMEGNYLKWRKFSLRIGFNGREGLVLHHINYDDAGKLRPLIFRAALSEIFVPYGSPRAPYHRKMPFDAGEYGVGFNVNEIDPRSEVCKGSVVYLNSTVNTMSGDVKKLMNTICIYEEDAGILWRKKDPITGRALTLRAQRLVISMFATLSNYDYQLRWMLYPDATIRFETVLTGIVDLNLAAGGTLPEKHGTLLGDNVVGQFHQHFFVIRIDTDFDGLNNTVSTVDIKRDIAQNPYGNGFHSEENVLKSSGQARTMTSAATSRSWKIRTSQINPVSLTAKSWKLIPENGQAPLISSNSEIHPKSAFANYSVWVTPYREGQLYAGGMYLNNSGLPEWVGHDEGANVENTDIVLWHVLGLTHIPRTCDFPVMPAESVGFWLKPSNFFAVNPAMDLKPF</sequence>
<dbReference type="InterPro" id="IPR049948">
    <property type="entry name" value="Cu_Am_ox_TPQ-bd"/>
</dbReference>
<accession>A0A226F4V8</accession>
<evidence type="ECO:0000313" key="18">
    <source>
        <dbReference type="EMBL" id="OXA64842.1"/>
    </source>
</evidence>
<dbReference type="GO" id="GO:0048038">
    <property type="term" value="F:quinone binding"/>
    <property type="evidence" value="ECO:0007669"/>
    <property type="project" value="InterPro"/>
</dbReference>
<feature type="modified residue" description="2',4',5'-topaquinone" evidence="12">
    <location>
        <position position="422"/>
    </location>
</feature>
<dbReference type="Gene3D" id="2.70.98.20">
    <property type="entry name" value="Copper amine oxidase, catalytic domain"/>
    <property type="match status" value="1"/>
</dbReference>
<dbReference type="PANTHER" id="PTHR10638">
    <property type="entry name" value="COPPER AMINE OXIDASE"/>
    <property type="match status" value="1"/>
</dbReference>